<sequence>MTTSKGVTLLLEAGDSCLCSCWQAD</sequence>
<protein>
    <submittedName>
        <fullName evidence="1">Uncharacterized protein</fullName>
    </submittedName>
</protein>
<accession>A0A5J5CC07</accession>
<reference evidence="1 2" key="1">
    <citation type="submission" date="2019-08" db="EMBL/GenBank/DDBJ databases">
        <title>A chromosome-level genome assembly, high-density linkage maps, and genome scans reveal the genomic architecture of hybrid incompatibilities underlying speciation via character displacement in darters (Percidae: Etheostominae).</title>
        <authorList>
            <person name="Moran R.L."/>
            <person name="Catchen J.M."/>
            <person name="Fuller R.C."/>
        </authorList>
    </citation>
    <scope>NUCLEOTIDE SEQUENCE [LARGE SCALE GENOMIC DNA]</scope>
    <source>
        <strain evidence="1">EspeVRDwgs_2016</strain>
        <tissue evidence="1">Muscle</tissue>
    </source>
</reference>
<comment type="caution">
    <text evidence="1">The sequence shown here is derived from an EMBL/GenBank/DDBJ whole genome shotgun (WGS) entry which is preliminary data.</text>
</comment>
<dbReference type="Proteomes" id="UP000327493">
    <property type="component" value="Unassembled WGS sequence"/>
</dbReference>
<evidence type="ECO:0000313" key="1">
    <source>
        <dbReference type="EMBL" id="KAA8577991.1"/>
    </source>
</evidence>
<proteinExistence type="predicted"/>
<organism evidence="1 2">
    <name type="scientific">Etheostoma spectabile</name>
    <name type="common">orangethroat darter</name>
    <dbReference type="NCBI Taxonomy" id="54343"/>
    <lineage>
        <taxon>Eukaryota</taxon>
        <taxon>Metazoa</taxon>
        <taxon>Chordata</taxon>
        <taxon>Craniata</taxon>
        <taxon>Vertebrata</taxon>
        <taxon>Euteleostomi</taxon>
        <taxon>Actinopterygii</taxon>
        <taxon>Neopterygii</taxon>
        <taxon>Teleostei</taxon>
        <taxon>Neoteleostei</taxon>
        <taxon>Acanthomorphata</taxon>
        <taxon>Eupercaria</taxon>
        <taxon>Perciformes</taxon>
        <taxon>Percoidei</taxon>
        <taxon>Percidae</taxon>
        <taxon>Etheostomatinae</taxon>
        <taxon>Etheostoma</taxon>
    </lineage>
</organism>
<gene>
    <name evidence="1" type="ORF">FQN60_007337</name>
</gene>
<keyword evidence="2" id="KW-1185">Reference proteome</keyword>
<dbReference type="EMBL" id="VOFY01001367">
    <property type="protein sequence ID" value="KAA8577991.1"/>
    <property type="molecule type" value="Genomic_DNA"/>
</dbReference>
<name>A0A5J5CC07_9PERO</name>
<evidence type="ECO:0000313" key="2">
    <source>
        <dbReference type="Proteomes" id="UP000327493"/>
    </source>
</evidence>
<dbReference type="AlphaFoldDB" id="A0A5J5CC07"/>